<dbReference type="GO" id="GO:0015074">
    <property type="term" value="P:DNA integration"/>
    <property type="evidence" value="ECO:0007669"/>
    <property type="project" value="InterPro"/>
</dbReference>
<feature type="region of interest" description="Disordered" evidence="1">
    <location>
        <begin position="427"/>
        <end position="451"/>
    </location>
</feature>
<gene>
    <name evidence="3" type="ORF">SAMN02746065_11432</name>
</gene>
<dbReference type="PANTHER" id="PTHR35004">
    <property type="entry name" value="TRANSPOSASE RV3428C-RELATED"/>
    <property type="match status" value="1"/>
</dbReference>
<dbReference type="PROSITE" id="PS50994">
    <property type="entry name" value="INTEGRASE"/>
    <property type="match status" value="1"/>
</dbReference>
<dbReference type="GO" id="GO:0003676">
    <property type="term" value="F:nucleic acid binding"/>
    <property type="evidence" value="ECO:0007669"/>
    <property type="project" value="InterPro"/>
</dbReference>
<evidence type="ECO:0000313" key="3">
    <source>
        <dbReference type="EMBL" id="SMC89766.1"/>
    </source>
</evidence>
<dbReference type="Gene3D" id="3.30.420.10">
    <property type="entry name" value="Ribonuclease H-like superfamily/Ribonuclease H"/>
    <property type="match status" value="1"/>
</dbReference>
<dbReference type="OrthoDB" id="5522631at2"/>
<dbReference type="PANTHER" id="PTHR35004:SF7">
    <property type="entry name" value="INTEGRASE PROTEIN"/>
    <property type="match status" value="1"/>
</dbReference>
<feature type="domain" description="Integrase catalytic" evidence="2">
    <location>
        <begin position="178"/>
        <end position="346"/>
    </location>
</feature>
<dbReference type="RefSeq" id="WP_084069973.1">
    <property type="nucleotide sequence ID" value="NZ_FWXY01000014.1"/>
</dbReference>
<proteinExistence type="predicted"/>
<name>A0A1W2CXQ5_9BACT</name>
<sequence>MGNTKTCNWLHWGQFRLAVIGELLSSPPDKGDLQQTLARLSKKNYQHPIDENQKITFGSSTIERWYYKAGKADDPVAVLGRKIRSDAGIRWSMSNALFNALESQYKKYSRWTVQLHYDNLKVTAKEHPEWGKVPSYKTVLRCVRDNGWLRSHEPAQPTLGQKRAEERREKKEIRGFEVAYLHGLWHLDFHHAKIRIVDASGNWFQPMALAILDDHSRICCHLQFYLAETAECLVHGLTQAIMKRGLPRALMTDNGSAMLAEETTRGLERLGVIHKTTLPYSPYQNGKQEVFWGQLEGRLLELLRKEKDLTLSYLNQAGQAWVEQDYHRRCNREIKTTPLDRLMNHKSVARKVPDSETLQLAFTRRITRKPRRSDATVTVEGIRYELPVRFAHMESVILRASSWDKSQMILVDAKTDAPLTRILPQDKTANSSGKRRVISFTSPSSDSVEAQEQPALLKKWMADYAASGLPPAYLPKEENSIE</sequence>
<reference evidence="3 4" key="1">
    <citation type="submission" date="2017-04" db="EMBL/GenBank/DDBJ databases">
        <authorList>
            <person name="Afonso C.L."/>
            <person name="Miller P.J."/>
            <person name="Scott M.A."/>
            <person name="Spackman E."/>
            <person name="Goraichik I."/>
            <person name="Dimitrov K.M."/>
            <person name="Suarez D.L."/>
            <person name="Swayne D.E."/>
        </authorList>
    </citation>
    <scope>NUCLEOTIDE SEQUENCE [LARGE SCALE GENOMIC DNA]</scope>
    <source>
        <strain evidence="3 4">DSM 3385</strain>
    </source>
</reference>
<evidence type="ECO:0000256" key="1">
    <source>
        <dbReference type="SAM" id="MobiDB-lite"/>
    </source>
</evidence>
<protein>
    <submittedName>
        <fullName evidence="3">Integrase core domain-containing protein</fullName>
    </submittedName>
</protein>
<keyword evidence="4" id="KW-1185">Reference proteome</keyword>
<organism evidence="3 4">
    <name type="scientific">Desulfocicer vacuolatum DSM 3385</name>
    <dbReference type="NCBI Taxonomy" id="1121400"/>
    <lineage>
        <taxon>Bacteria</taxon>
        <taxon>Pseudomonadati</taxon>
        <taxon>Thermodesulfobacteriota</taxon>
        <taxon>Desulfobacteria</taxon>
        <taxon>Desulfobacterales</taxon>
        <taxon>Desulfobacteraceae</taxon>
        <taxon>Desulfocicer</taxon>
    </lineage>
</organism>
<evidence type="ECO:0000313" key="4">
    <source>
        <dbReference type="Proteomes" id="UP000192418"/>
    </source>
</evidence>
<dbReference type="STRING" id="1121400.SAMN02746065_11432"/>
<dbReference type="InterPro" id="IPR012337">
    <property type="entry name" value="RNaseH-like_sf"/>
</dbReference>
<evidence type="ECO:0000259" key="2">
    <source>
        <dbReference type="PROSITE" id="PS50994"/>
    </source>
</evidence>
<dbReference type="EMBL" id="FWXY01000014">
    <property type="protein sequence ID" value="SMC89766.1"/>
    <property type="molecule type" value="Genomic_DNA"/>
</dbReference>
<accession>A0A1W2CXQ5</accession>
<dbReference type="SUPFAM" id="SSF53098">
    <property type="entry name" value="Ribonuclease H-like"/>
    <property type="match status" value="1"/>
</dbReference>
<dbReference type="Pfam" id="PF00665">
    <property type="entry name" value="rve"/>
    <property type="match status" value="1"/>
</dbReference>
<dbReference type="AlphaFoldDB" id="A0A1W2CXQ5"/>
<feature type="compositionally biased region" description="Polar residues" evidence="1">
    <location>
        <begin position="439"/>
        <end position="450"/>
    </location>
</feature>
<dbReference type="Proteomes" id="UP000192418">
    <property type="component" value="Unassembled WGS sequence"/>
</dbReference>
<dbReference type="InterPro" id="IPR036397">
    <property type="entry name" value="RNaseH_sf"/>
</dbReference>
<dbReference type="InterPro" id="IPR001584">
    <property type="entry name" value="Integrase_cat-core"/>
</dbReference>